<dbReference type="Pfam" id="PF08546">
    <property type="entry name" value="ApbA_C"/>
    <property type="match status" value="1"/>
</dbReference>
<proteinExistence type="inferred from homology"/>
<dbReference type="InterPro" id="IPR013752">
    <property type="entry name" value="KPA_reductase"/>
</dbReference>
<gene>
    <name evidence="7" type="ORF">R7226_09220</name>
</gene>
<dbReference type="InterPro" id="IPR051402">
    <property type="entry name" value="KPR-Related"/>
</dbReference>
<dbReference type="InterPro" id="IPR013332">
    <property type="entry name" value="KPR_N"/>
</dbReference>
<organism evidence="7 8">
    <name type="scientific">Conexibacter stalactiti</name>
    <dbReference type="NCBI Taxonomy" id="1940611"/>
    <lineage>
        <taxon>Bacteria</taxon>
        <taxon>Bacillati</taxon>
        <taxon>Actinomycetota</taxon>
        <taxon>Thermoleophilia</taxon>
        <taxon>Solirubrobacterales</taxon>
        <taxon>Conexibacteraceae</taxon>
        <taxon>Conexibacter</taxon>
    </lineage>
</organism>
<dbReference type="SUPFAM" id="SSF48179">
    <property type="entry name" value="6-phosphogluconate dehydrogenase C-terminal domain-like"/>
    <property type="match status" value="1"/>
</dbReference>
<dbReference type="InterPro" id="IPR036291">
    <property type="entry name" value="NAD(P)-bd_dom_sf"/>
</dbReference>
<reference evidence="7 8" key="2">
    <citation type="submission" date="2023-10" db="EMBL/GenBank/DDBJ databases">
        <authorList>
            <person name="Han X.F."/>
        </authorList>
    </citation>
    <scope>NUCLEOTIDE SEQUENCE [LARGE SCALE GENOMIC DNA]</scope>
    <source>
        <strain evidence="7 8">KCTC 39840</strain>
    </source>
</reference>
<comment type="similarity">
    <text evidence="1 4">Belongs to the ketopantoate reductase family.</text>
</comment>
<name>A0ABU4HPM8_9ACTN</name>
<comment type="catalytic activity">
    <reaction evidence="4">
        <text>(R)-pantoate + NADP(+) = 2-dehydropantoate + NADPH + H(+)</text>
        <dbReference type="Rhea" id="RHEA:16233"/>
        <dbReference type="ChEBI" id="CHEBI:11561"/>
        <dbReference type="ChEBI" id="CHEBI:15378"/>
        <dbReference type="ChEBI" id="CHEBI:15980"/>
        <dbReference type="ChEBI" id="CHEBI:57783"/>
        <dbReference type="ChEBI" id="CHEBI:58349"/>
        <dbReference type="EC" id="1.1.1.169"/>
    </reaction>
</comment>
<dbReference type="EMBL" id="JAWSTH010000018">
    <property type="protein sequence ID" value="MDW5594515.1"/>
    <property type="molecule type" value="Genomic_DNA"/>
</dbReference>
<dbReference type="Gene3D" id="1.10.1040.10">
    <property type="entry name" value="N-(1-d-carboxylethyl)-l-norvaline Dehydrogenase, domain 2"/>
    <property type="match status" value="1"/>
</dbReference>
<accession>A0ABU4HPM8</accession>
<evidence type="ECO:0000259" key="6">
    <source>
        <dbReference type="Pfam" id="PF08546"/>
    </source>
</evidence>
<dbReference type="Proteomes" id="UP001284601">
    <property type="component" value="Unassembled WGS sequence"/>
</dbReference>
<keyword evidence="3 4" id="KW-0560">Oxidoreductase</keyword>
<keyword evidence="8" id="KW-1185">Reference proteome</keyword>
<sequence>MTTGPRIAVLGSGANGASIGADLTAAGHDVTLIEQWPEHVRAMRADGLRIELPDETLHVRVKAHDLCDVATFTRPFDVVLLLMKAYDARWATQLIAPHLAPGGLVAGVQNGMTADVIAEVVGAERTLGTVIEVSSMMTVPGVVERHSPPSRSWFAVGALDPATRGREHEVADLLRCSGAVEVVDDIRAAKWMKLVSNCTTLVTTALLGVPMRAALNEPGMRELMIRCGQEALDTGAALGHPVLPIFGLREEHVRRPEEVVETLLDVLYAGFVLEHTTTTILHDWRKGRHSEVDDINGLVVAEAERLGGAAPANAAVVALAHQVERGELEPGPGNLARLLAAL</sequence>
<feature type="domain" description="Ketopantoate reductase N-terminal" evidence="5">
    <location>
        <begin position="7"/>
        <end position="151"/>
    </location>
</feature>
<evidence type="ECO:0000256" key="2">
    <source>
        <dbReference type="ARBA" id="ARBA00022857"/>
    </source>
</evidence>
<protein>
    <recommendedName>
        <fullName evidence="4">2-dehydropantoate 2-reductase</fullName>
        <ecNumber evidence="4">1.1.1.169</ecNumber>
    </recommendedName>
    <alternativeName>
        <fullName evidence="4">Ketopantoate reductase</fullName>
    </alternativeName>
</protein>
<evidence type="ECO:0000256" key="3">
    <source>
        <dbReference type="ARBA" id="ARBA00023002"/>
    </source>
</evidence>
<dbReference type="InterPro" id="IPR013328">
    <property type="entry name" value="6PGD_dom2"/>
</dbReference>
<keyword evidence="4" id="KW-0566">Pantothenate biosynthesis</keyword>
<dbReference type="NCBIfam" id="TIGR00745">
    <property type="entry name" value="apbA_panE"/>
    <property type="match status" value="1"/>
</dbReference>
<dbReference type="EC" id="1.1.1.169" evidence="4"/>
<dbReference type="RefSeq" id="WP_318596784.1">
    <property type="nucleotide sequence ID" value="NZ_JAWSTH010000018.1"/>
</dbReference>
<dbReference type="PANTHER" id="PTHR21708:SF26">
    <property type="entry name" value="2-DEHYDROPANTOATE 2-REDUCTASE"/>
    <property type="match status" value="1"/>
</dbReference>
<dbReference type="InterPro" id="IPR003710">
    <property type="entry name" value="ApbA"/>
</dbReference>
<feature type="domain" description="Ketopantoate reductase C-terminal" evidence="6">
    <location>
        <begin position="185"/>
        <end position="324"/>
    </location>
</feature>
<evidence type="ECO:0000259" key="5">
    <source>
        <dbReference type="Pfam" id="PF02558"/>
    </source>
</evidence>
<comment type="caution">
    <text evidence="7">The sequence shown here is derived from an EMBL/GenBank/DDBJ whole genome shotgun (WGS) entry which is preliminary data.</text>
</comment>
<dbReference type="PANTHER" id="PTHR21708">
    <property type="entry name" value="PROBABLE 2-DEHYDROPANTOATE 2-REDUCTASE"/>
    <property type="match status" value="1"/>
</dbReference>
<keyword evidence="2 4" id="KW-0521">NADP</keyword>
<evidence type="ECO:0000313" key="8">
    <source>
        <dbReference type="Proteomes" id="UP001284601"/>
    </source>
</evidence>
<dbReference type="Gene3D" id="3.40.50.720">
    <property type="entry name" value="NAD(P)-binding Rossmann-like Domain"/>
    <property type="match status" value="1"/>
</dbReference>
<reference evidence="8" key="1">
    <citation type="submission" date="2023-07" db="EMBL/GenBank/DDBJ databases">
        <title>Conexibacter stalactiti sp. nov., isolated from stalactites in a lava cave and emended description of the genus Conexibacter.</title>
        <authorList>
            <person name="Lee S.D."/>
        </authorList>
    </citation>
    <scope>NUCLEOTIDE SEQUENCE [LARGE SCALE GENOMIC DNA]</scope>
    <source>
        <strain evidence="8">KCTC 39840</strain>
    </source>
</reference>
<dbReference type="GO" id="GO:0008677">
    <property type="term" value="F:2-dehydropantoate 2-reductase activity"/>
    <property type="evidence" value="ECO:0007669"/>
    <property type="project" value="UniProtKB-EC"/>
</dbReference>
<evidence type="ECO:0000256" key="1">
    <source>
        <dbReference type="ARBA" id="ARBA00007870"/>
    </source>
</evidence>
<dbReference type="InterPro" id="IPR008927">
    <property type="entry name" value="6-PGluconate_DH-like_C_sf"/>
</dbReference>
<comment type="function">
    <text evidence="4">Catalyzes the NADPH-dependent reduction of ketopantoate into pantoic acid.</text>
</comment>
<dbReference type="Pfam" id="PF02558">
    <property type="entry name" value="ApbA"/>
    <property type="match status" value="1"/>
</dbReference>
<dbReference type="SUPFAM" id="SSF51735">
    <property type="entry name" value="NAD(P)-binding Rossmann-fold domains"/>
    <property type="match status" value="1"/>
</dbReference>
<evidence type="ECO:0000256" key="4">
    <source>
        <dbReference type="RuleBase" id="RU362068"/>
    </source>
</evidence>
<evidence type="ECO:0000313" key="7">
    <source>
        <dbReference type="EMBL" id="MDW5594515.1"/>
    </source>
</evidence>
<comment type="pathway">
    <text evidence="4">Cofactor biosynthesis; (R)-pantothenate biosynthesis; (R)-pantoate from 3-methyl-2-oxobutanoate: step 2/2.</text>
</comment>